<proteinExistence type="predicted"/>
<organism evidence="1 2">
    <name type="scientific">Dactylosporangium maewongense</name>
    <dbReference type="NCBI Taxonomy" id="634393"/>
    <lineage>
        <taxon>Bacteria</taxon>
        <taxon>Bacillati</taxon>
        <taxon>Actinomycetota</taxon>
        <taxon>Actinomycetes</taxon>
        <taxon>Micromonosporales</taxon>
        <taxon>Micromonosporaceae</taxon>
        <taxon>Dactylosporangium</taxon>
    </lineage>
</organism>
<dbReference type="RefSeq" id="WP_344514578.1">
    <property type="nucleotide sequence ID" value="NZ_BAAAQD010000048.1"/>
</dbReference>
<evidence type="ECO:0000313" key="1">
    <source>
        <dbReference type="EMBL" id="GAA1572058.1"/>
    </source>
</evidence>
<name>A0ABP4P3F7_9ACTN</name>
<comment type="caution">
    <text evidence="1">The sequence shown here is derived from an EMBL/GenBank/DDBJ whole genome shotgun (WGS) entry which is preliminary data.</text>
</comment>
<reference evidence="2" key="1">
    <citation type="journal article" date="2019" name="Int. J. Syst. Evol. Microbiol.">
        <title>The Global Catalogue of Microorganisms (GCM) 10K type strain sequencing project: providing services to taxonomists for standard genome sequencing and annotation.</title>
        <authorList>
            <consortium name="The Broad Institute Genomics Platform"/>
            <consortium name="The Broad Institute Genome Sequencing Center for Infectious Disease"/>
            <person name="Wu L."/>
            <person name="Ma J."/>
        </authorList>
    </citation>
    <scope>NUCLEOTIDE SEQUENCE [LARGE SCALE GENOMIC DNA]</scope>
    <source>
        <strain evidence="2">JCM 15933</strain>
    </source>
</reference>
<sequence length="152" mass="15947">MVAFDVVLRGYDRRAVDALVRAVEAAAGDRDRIAAAVRAAGRLPVVLRGYSPVQVDAWLAASRTAEPDPGAGPAPVWAAAVELPVVLRGYRPAETDALLTLVAGAIASGDAARRADALRAIGDARLPVAFRGFDRAAVDAWLARAARQLRGR</sequence>
<dbReference type="EMBL" id="BAAAQD010000048">
    <property type="protein sequence ID" value="GAA1572058.1"/>
    <property type="molecule type" value="Genomic_DNA"/>
</dbReference>
<dbReference type="Proteomes" id="UP001501470">
    <property type="component" value="Unassembled WGS sequence"/>
</dbReference>
<evidence type="ECO:0000313" key="2">
    <source>
        <dbReference type="Proteomes" id="UP001501470"/>
    </source>
</evidence>
<keyword evidence="2" id="KW-1185">Reference proteome</keyword>
<accession>A0ABP4P3F7</accession>
<protein>
    <recommendedName>
        <fullName evidence="3">DivIVA domain-containing protein</fullName>
    </recommendedName>
</protein>
<evidence type="ECO:0008006" key="3">
    <source>
        <dbReference type="Google" id="ProtNLM"/>
    </source>
</evidence>
<gene>
    <name evidence="1" type="ORF">GCM10009827_112580</name>
</gene>